<reference evidence="1" key="1">
    <citation type="submission" date="2021-03" db="EMBL/GenBank/DDBJ databases">
        <authorList>
            <person name="So Y."/>
        </authorList>
    </citation>
    <scope>NUCLEOTIDE SEQUENCE</scope>
    <source>
        <strain evidence="1">SG15</strain>
    </source>
</reference>
<dbReference type="AlphaFoldDB" id="A0A940N0T0"/>
<sequence length="84" mass="9895">MTERREYFSRWQIEDLIRRELHVYMPGVEIEWAGNCSAVAVWTEEDERRVSASACSSNGCLDRLWCLQRETCKRTLDVSREPSP</sequence>
<organism evidence="1 2">
    <name type="scientific">Roseomonas indoligenes</name>
    <dbReference type="NCBI Taxonomy" id="2820811"/>
    <lineage>
        <taxon>Bacteria</taxon>
        <taxon>Pseudomonadati</taxon>
        <taxon>Pseudomonadota</taxon>
        <taxon>Alphaproteobacteria</taxon>
        <taxon>Acetobacterales</taxon>
        <taxon>Roseomonadaceae</taxon>
        <taxon>Roseomonas</taxon>
    </lineage>
</organism>
<name>A0A940N0T0_9PROT</name>
<dbReference type="RefSeq" id="WP_209371611.1">
    <property type="nucleotide sequence ID" value="NZ_JAGIZA010000003.1"/>
</dbReference>
<evidence type="ECO:0000313" key="1">
    <source>
        <dbReference type="EMBL" id="MBP0492217.1"/>
    </source>
</evidence>
<proteinExistence type="predicted"/>
<protein>
    <submittedName>
        <fullName evidence="1">Uncharacterized protein</fullName>
    </submittedName>
</protein>
<comment type="caution">
    <text evidence="1">The sequence shown here is derived from an EMBL/GenBank/DDBJ whole genome shotgun (WGS) entry which is preliminary data.</text>
</comment>
<dbReference type="EMBL" id="JAGIZA010000003">
    <property type="protein sequence ID" value="MBP0492217.1"/>
    <property type="molecule type" value="Genomic_DNA"/>
</dbReference>
<accession>A0A940N0T0</accession>
<dbReference type="Proteomes" id="UP000677537">
    <property type="component" value="Unassembled WGS sequence"/>
</dbReference>
<gene>
    <name evidence="1" type="ORF">J5Y10_05425</name>
</gene>
<evidence type="ECO:0000313" key="2">
    <source>
        <dbReference type="Proteomes" id="UP000677537"/>
    </source>
</evidence>
<keyword evidence="2" id="KW-1185">Reference proteome</keyword>